<dbReference type="Proteomes" id="UP001209755">
    <property type="component" value="Unassembled WGS sequence"/>
</dbReference>
<proteinExistence type="predicted"/>
<sequence>MKPHSAVFAALVVGVLAASLPGARPVLAEDTRELVEVAPDIRDRFLEEMRQDLVNLDAVITAIAEDDLELAARIAERRIGLGHMRIMRMEEMGAPDEKIAAAIKDMRQMAEELGTDMPKEMARRGMEGGRGVGRFMPQELVAIGQLFHKTAYPLADAARAADADPSAENYRKLFVALSDMTNSCLGCHEVFRVK</sequence>
<gene>
    <name evidence="2" type="ORF">M2319_004017</name>
</gene>
<reference evidence="3" key="1">
    <citation type="submission" date="2023-07" db="EMBL/GenBank/DDBJ databases">
        <title>Genome sequencing of Purple Non-Sulfur Bacteria from various extreme environments.</title>
        <authorList>
            <person name="Mayer M."/>
        </authorList>
    </citation>
    <scope>NUCLEOTIDE SEQUENCE [LARGE SCALE GENOMIC DNA]</scope>
    <source>
        <strain evidence="3">DSM 17935</strain>
    </source>
</reference>
<evidence type="ECO:0000256" key="1">
    <source>
        <dbReference type="SAM" id="SignalP"/>
    </source>
</evidence>
<protein>
    <submittedName>
        <fullName evidence="2">Cytochrome c556</fullName>
    </submittedName>
</protein>
<accession>A0ABT3HHA5</accession>
<keyword evidence="3" id="KW-1185">Reference proteome</keyword>
<dbReference type="SUPFAM" id="SSF47175">
    <property type="entry name" value="Cytochromes"/>
    <property type="match status" value="1"/>
</dbReference>
<feature type="chain" id="PRO_5045840657" evidence="1">
    <location>
        <begin position="29"/>
        <end position="194"/>
    </location>
</feature>
<name>A0ABT3HHA5_9HYPH</name>
<dbReference type="InterPro" id="IPR002321">
    <property type="entry name" value="Cyt_c_II"/>
</dbReference>
<dbReference type="EMBL" id="JAOQNS010000013">
    <property type="protein sequence ID" value="MCW2309661.1"/>
    <property type="molecule type" value="Genomic_DNA"/>
</dbReference>
<dbReference type="Gene3D" id="1.20.120.10">
    <property type="entry name" value="Cytochrome c/b562"/>
    <property type="match status" value="1"/>
</dbReference>
<evidence type="ECO:0000313" key="2">
    <source>
        <dbReference type="EMBL" id="MCW2309661.1"/>
    </source>
</evidence>
<comment type="caution">
    <text evidence="2">The sequence shown here is derived from an EMBL/GenBank/DDBJ whole genome shotgun (WGS) entry which is preliminary data.</text>
</comment>
<dbReference type="RefSeq" id="WP_264603226.1">
    <property type="nucleotide sequence ID" value="NZ_JAOQNS010000013.1"/>
</dbReference>
<organism evidence="2 3">
    <name type="scientific">Rhodobium gokarnense</name>
    <dbReference type="NCBI Taxonomy" id="364296"/>
    <lineage>
        <taxon>Bacteria</taxon>
        <taxon>Pseudomonadati</taxon>
        <taxon>Pseudomonadota</taxon>
        <taxon>Alphaproteobacteria</taxon>
        <taxon>Hyphomicrobiales</taxon>
        <taxon>Rhodobiaceae</taxon>
        <taxon>Rhodobium</taxon>
    </lineage>
</organism>
<feature type="signal peptide" evidence="1">
    <location>
        <begin position="1"/>
        <end position="28"/>
    </location>
</feature>
<dbReference type="PROSITE" id="PS51009">
    <property type="entry name" value="CYTCII"/>
    <property type="match status" value="1"/>
</dbReference>
<keyword evidence="1" id="KW-0732">Signal</keyword>
<dbReference type="InterPro" id="IPR010980">
    <property type="entry name" value="Cyt_c/b562"/>
</dbReference>
<evidence type="ECO:0000313" key="3">
    <source>
        <dbReference type="Proteomes" id="UP001209755"/>
    </source>
</evidence>